<proteinExistence type="predicted"/>
<evidence type="ECO:0000313" key="2">
    <source>
        <dbReference type="Proteomes" id="UP000287033"/>
    </source>
</evidence>
<comment type="caution">
    <text evidence="1">The sequence shown here is derived from an EMBL/GenBank/DDBJ whole genome shotgun (WGS) entry which is preliminary data.</text>
</comment>
<evidence type="ECO:0000313" key="1">
    <source>
        <dbReference type="EMBL" id="GCC21706.1"/>
    </source>
</evidence>
<protein>
    <submittedName>
        <fullName evidence="1">Uncharacterized protein</fullName>
    </submittedName>
</protein>
<gene>
    <name evidence="1" type="ORF">chiPu_0020181</name>
</gene>
<name>A0A401RUB2_CHIPU</name>
<sequence length="123" mass="14022">MVHRLFGSNLVKGVVRNIPNIGKESEENPNTLAKEFKNIGEIDVLRFVSLCSLKEEPRFKLQAKQAAFIAEWRLYRDKGAVTDIRATGLWSSLMQLSIHFLNVYRQLSSQLVTFSSPVEINVE</sequence>
<keyword evidence="2" id="KW-1185">Reference proteome</keyword>
<organism evidence="1 2">
    <name type="scientific">Chiloscyllium punctatum</name>
    <name type="common">Brownbanded bambooshark</name>
    <name type="synonym">Hemiscyllium punctatum</name>
    <dbReference type="NCBI Taxonomy" id="137246"/>
    <lineage>
        <taxon>Eukaryota</taxon>
        <taxon>Metazoa</taxon>
        <taxon>Chordata</taxon>
        <taxon>Craniata</taxon>
        <taxon>Vertebrata</taxon>
        <taxon>Chondrichthyes</taxon>
        <taxon>Elasmobranchii</taxon>
        <taxon>Galeomorphii</taxon>
        <taxon>Galeoidea</taxon>
        <taxon>Orectolobiformes</taxon>
        <taxon>Hemiscylliidae</taxon>
        <taxon>Chiloscyllium</taxon>
    </lineage>
</organism>
<dbReference type="AlphaFoldDB" id="A0A401RUB2"/>
<reference evidence="1 2" key="1">
    <citation type="journal article" date="2018" name="Nat. Ecol. Evol.">
        <title>Shark genomes provide insights into elasmobranch evolution and the origin of vertebrates.</title>
        <authorList>
            <person name="Hara Y"/>
            <person name="Yamaguchi K"/>
            <person name="Onimaru K"/>
            <person name="Kadota M"/>
            <person name="Koyanagi M"/>
            <person name="Keeley SD"/>
            <person name="Tatsumi K"/>
            <person name="Tanaka K"/>
            <person name="Motone F"/>
            <person name="Kageyama Y"/>
            <person name="Nozu R"/>
            <person name="Adachi N"/>
            <person name="Nishimura O"/>
            <person name="Nakagawa R"/>
            <person name="Tanegashima C"/>
            <person name="Kiyatake I"/>
            <person name="Matsumoto R"/>
            <person name="Murakumo K"/>
            <person name="Nishida K"/>
            <person name="Terakita A"/>
            <person name="Kuratani S"/>
            <person name="Sato K"/>
            <person name="Hyodo S Kuraku.S."/>
        </authorList>
    </citation>
    <scope>NUCLEOTIDE SEQUENCE [LARGE SCALE GENOMIC DNA]</scope>
</reference>
<accession>A0A401RUB2</accession>
<dbReference type="Proteomes" id="UP000287033">
    <property type="component" value="Unassembled WGS sequence"/>
</dbReference>
<dbReference type="EMBL" id="BEZZ01002401">
    <property type="protein sequence ID" value="GCC21706.1"/>
    <property type="molecule type" value="Genomic_DNA"/>
</dbReference>